<reference evidence="2" key="2">
    <citation type="submission" date="2020-05" db="EMBL/GenBank/DDBJ databases">
        <authorList>
            <person name="Kim H.-S."/>
            <person name="Proctor R.H."/>
            <person name="Brown D.W."/>
        </authorList>
    </citation>
    <scope>NUCLEOTIDE SEQUENCE</scope>
    <source>
        <strain evidence="2">NRRL 20472</strain>
    </source>
</reference>
<comment type="caution">
    <text evidence="2">The sequence shown here is derived from an EMBL/GenBank/DDBJ whole genome shotgun (WGS) entry which is preliminary data.</text>
</comment>
<dbReference type="Proteomes" id="UP000622797">
    <property type="component" value="Unassembled WGS sequence"/>
</dbReference>
<dbReference type="EMBL" id="JABEXW010000212">
    <property type="protein sequence ID" value="KAF4967999.1"/>
    <property type="molecule type" value="Genomic_DNA"/>
</dbReference>
<keyword evidence="3" id="KW-1185">Reference proteome</keyword>
<dbReference type="AlphaFoldDB" id="A0A8H4XBF3"/>
<name>A0A8H4XBF3_9HYPO</name>
<reference evidence="2" key="1">
    <citation type="journal article" date="2020" name="BMC Genomics">
        <title>Correction to: Identification and distribution of gene clusters required for synthesis of sphingolipid metabolism inhibitors in diverse species of the filamentous fungus Fusarium.</title>
        <authorList>
            <person name="Kim H.S."/>
            <person name="Lohmar J.M."/>
            <person name="Busman M."/>
            <person name="Brown D.W."/>
            <person name="Naumann T.A."/>
            <person name="Divon H.H."/>
            <person name="Lysoe E."/>
            <person name="Uhlig S."/>
            <person name="Proctor R.H."/>
        </authorList>
    </citation>
    <scope>NUCLEOTIDE SEQUENCE</scope>
    <source>
        <strain evidence="2">NRRL 20472</strain>
    </source>
</reference>
<gene>
    <name evidence="2" type="ORF">FSARC_4560</name>
</gene>
<protein>
    <submittedName>
        <fullName evidence="2">Uncharacterized protein</fullName>
    </submittedName>
</protein>
<evidence type="ECO:0000313" key="2">
    <source>
        <dbReference type="EMBL" id="KAF4967999.1"/>
    </source>
</evidence>
<keyword evidence="1" id="KW-0732">Signal</keyword>
<feature type="signal peptide" evidence="1">
    <location>
        <begin position="1"/>
        <end position="19"/>
    </location>
</feature>
<sequence>MRFNPATIILAALAGTAIAGHSHIEARVPQTDDPLSFLSGLSYAPVVDLLNTVLGPSLGKIEDALNFTLTQKLTDAITGGAPLSVAVAVVEAVGELLNGADIGAVDKNLAGNSNGYFGSLDEALGVINIGEVAKNLQT</sequence>
<proteinExistence type="predicted"/>
<accession>A0A8H4XBF3</accession>
<dbReference type="OrthoDB" id="3354195at2759"/>
<evidence type="ECO:0000256" key="1">
    <source>
        <dbReference type="SAM" id="SignalP"/>
    </source>
</evidence>
<organism evidence="2 3">
    <name type="scientific">Fusarium sarcochroum</name>
    <dbReference type="NCBI Taxonomy" id="1208366"/>
    <lineage>
        <taxon>Eukaryota</taxon>
        <taxon>Fungi</taxon>
        <taxon>Dikarya</taxon>
        <taxon>Ascomycota</taxon>
        <taxon>Pezizomycotina</taxon>
        <taxon>Sordariomycetes</taxon>
        <taxon>Hypocreomycetidae</taxon>
        <taxon>Hypocreales</taxon>
        <taxon>Nectriaceae</taxon>
        <taxon>Fusarium</taxon>
        <taxon>Fusarium lateritium species complex</taxon>
    </lineage>
</organism>
<feature type="chain" id="PRO_5034621697" evidence="1">
    <location>
        <begin position="20"/>
        <end position="138"/>
    </location>
</feature>
<evidence type="ECO:0000313" key="3">
    <source>
        <dbReference type="Proteomes" id="UP000622797"/>
    </source>
</evidence>